<dbReference type="AlphaFoldDB" id="A0A6G0ZMT7"/>
<organism evidence="1 2">
    <name type="scientific">Aphis craccivora</name>
    <name type="common">Cowpea aphid</name>
    <dbReference type="NCBI Taxonomy" id="307492"/>
    <lineage>
        <taxon>Eukaryota</taxon>
        <taxon>Metazoa</taxon>
        <taxon>Ecdysozoa</taxon>
        <taxon>Arthropoda</taxon>
        <taxon>Hexapoda</taxon>
        <taxon>Insecta</taxon>
        <taxon>Pterygota</taxon>
        <taxon>Neoptera</taxon>
        <taxon>Paraneoptera</taxon>
        <taxon>Hemiptera</taxon>
        <taxon>Sternorrhyncha</taxon>
        <taxon>Aphidomorpha</taxon>
        <taxon>Aphidoidea</taxon>
        <taxon>Aphididae</taxon>
        <taxon>Aphidini</taxon>
        <taxon>Aphis</taxon>
        <taxon>Aphis</taxon>
    </lineage>
</organism>
<protein>
    <submittedName>
        <fullName evidence="1">Uncharacterized protein</fullName>
    </submittedName>
</protein>
<keyword evidence="2" id="KW-1185">Reference proteome</keyword>
<sequence length="49" mass="5692">MVELHSDKKQVVVELHLGSKKVFAQKYHIFDGVKLLGNTHFLFHLQALF</sequence>
<name>A0A6G0ZMT7_APHCR</name>
<dbReference type="Proteomes" id="UP000478052">
    <property type="component" value="Unassembled WGS sequence"/>
</dbReference>
<evidence type="ECO:0000313" key="1">
    <source>
        <dbReference type="EMBL" id="KAF0772110.1"/>
    </source>
</evidence>
<gene>
    <name evidence="1" type="ORF">FWK35_00007131</name>
</gene>
<dbReference type="EMBL" id="VUJU01000213">
    <property type="protein sequence ID" value="KAF0772110.1"/>
    <property type="molecule type" value="Genomic_DNA"/>
</dbReference>
<comment type="caution">
    <text evidence="1">The sequence shown here is derived from an EMBL/GenBank/DDBJ whole genome shotgun (WGS) entry which is preliminary data.</text>
</comment>
<accession>A0A6G0ZMT7</accession>
<proteinExistence type="predicted"/>
<evidence type="ECO:0000313" key="2">
    <source>
        <dbReference type="Proteomes" id="UP000478052"/>
    </source>
</evidence>
<reference evidence="1 2" key="1">
    <citation type="submission" date="2019-08" db="EMBL/GenBank/DDBJ databases">
        <title>Whole genome of Aphis craccivora.</title>
        <authorList>
            <person name="Voronova N.V."/>
            <person name="Shulinski R.S."/>
            <person name="Bandarenka Y.V."/>
            <person name="Zhorov D.G."/>
            <person name="Warner D."/>
        </authorList>
    </citation>
    <scope>NUCLEOTIDE SEQUENCE [LARGE SCALE GENOMIC DNA]</scope>
    <source>
        <strain evidence="1">180601</strain>
        <tissue evidence="1">Whole Body</tissue>
    </source>
</reference>